<keyword evidence="1" id="KW-0853">WD repeat</keyword>
<name>A0A7S0NU09_9EUKA</name>
<dbReference type="PANTHER" id="PTHR13211">
    <property type="entry name" value="TELOMERASE CAJAL BODY PROTEIN 1"/>
    <property type="match status" value="1"/>
</dbReference>
<evidence type="ECO:0008006" key="3">
    <source>
        <dbReference type="Google" id="ProtNLM"/>
    </source>
</evidence>
<dbReference type="InterPro" id="IPR051150">
    <property type="entry name" value="SWT21/TCAB1_mRNA_Telomere"/>
</dbReference>
<dbReference type="AlphaFoldDB" id="A0A7S0NU09"/>
<dbReference type="SMART" id="SM00320">
    <property type="entry name" value="WD40"/>
    <property type="match status" value="6"/>
</dbReference>
<proteinExistence type="predicted"/>
<dbReference type="InterPro" id="IPR036322">
    <property type="entry name" value="WD40_repeat_dom_sf"/>
</dbReference>
<sequence>MICSCPFFGMEKAMPSSMFVAYEEYAESHCRNNCLKGVKWSPDGACLLTASEDQKLRLFELPQSTVQGQVDSGEHATGELRSTLCVNEGDSIYDYCWYPLMDSAAPVTCCFVSTARDHPIHMWDAYDGSLRATYTARNHLDEVASAFSVAFEPTGNRFYCGFERAVRIFDISRPGLAVETRATSKSRRSHEGQRGIISCIHFSPDYSGLYAAGSFAGSTGLYVENAPGLIALLGGHTGGVTQVRFSHDGLYLFTAARCDGRILLWDARNTCQVLASFERRASTNQRIGFDLSADSRGLITASQDGRVLVYDCTQPEQPPAVWLTFGEAANAAALHPSLPLLAVAVGERRFSLQMDGDEALQGAHVDSKLRENGFSIWQLPQAPTTAGESVAAHPAAEGARFEVGTVNHVDGAPLLSCDADAYPLVTEVEKDGGPTAQAPAGYVCNHTDEAGQWADSEARDLEEKEIEGCARAEVP</sequence>
<dbReference type="PANTHER" id="PTHR13211:SF0">
    <property type="entry name" value="TELOMERASE CAJAL BODY PROTEIN 1"/>
    <property type="match status" value="1"/>
</dbReference>
<evidence type="ECO:0000313" key="2">
    <source>
        <dbReference type="EMBL" id="CAD8534600.1"/>
    </source>
</evidence>
<dbReference type="InterPro" id="IPR015943">
    <property type="entry name" value="WD40/YVTN_repeat-like_dom_sf"/>
</dbReference>
<dbReference type="InterPro" id="IPR001680">
    <property type="entry name" value="WD40_rpt"/>
</dbReference>
<feature type="repeat" description="WD" evidence="1">
    <location>
        <begin position="233"/>
        <end position="275"/>
    </location>
</feature>
<gene>
    <name evidence="2" type="ORF">CLEP1334_LOCUS9880</name>
</gene>
<evidence type="ECO:0000256" key="1">
    <source>
        <dbReference type="PROSITE-ProRule" id="PRU00221"/>
    </source>
</evidence>
<dbReference type="Gene3D" id="2.130.10.10">
    <property type="entry name" value="YVTN repeat-like/Quinoprotein amine dehydrogenase"/>
    <property type="match status" value="1"/>
</dbReference>
<dbReference type="EMBL" id="HBER01019580">
    <property type="protein sequence ID" value="CAD8534600.1"/>
    <property type="molecule type" value="Transcribed_RNA"/>
</dbReference>
<protein>
    <recommendedName>
        <fullName evidence="3">Anaphase-promoting complex subunit 4 WD40 domain-containing protein</fullName>
    </recommendedName>
</protein>
<accession>A0A7S0NU09</accession>
<dbReference type="PROSITE" id="PS50082">
    <property type="entry name" value="WD_REPEATS_2"/>
    <property type="match status" value="1"/>
</dbReference>
<dbReference type="Pfam" id="PF00400">
    <property type="entry name" value="WD40"/>
    <property type="match status" value="2"/>
</dbReference>
<reference evidence="2" key="1">
    <citation type="submission" date="2021-01" db="EMBL/GenBank/DDBJ databases">
        <authorList>
            <person name="Corre E."/>
            <person name="Pelletier E."/>
            <person name="Niang G."/>
            <person name="Scheremetjew M."/>
            <person name="Finn R."/>
            <person name="Kale V."/>
            <person name="Holt S."/>
            <person name="Cochrane G."/>
            <person name="Meng A."/>
            <person name="Brown T."/>
            <person name="Cohen L."/>
        </authorList>
    </citation>
    <scope>NUCLEOTIDE SEQUENCE</scope>
    <source>
        <strain evidence="2">RCC1130</strain>
    </source>
</reference>
<organism evidence="2">
    <name type="scientific">Calcidiscus leptoporus</name>
    <dbReference type="NCBI Taxonomy" id="127549"/>
    <lineage>
        <taxon>Eukaryota</taxon>
        <taxon>Haptista</taxon>
        <taxon>Haptophyta</taxon>
        <taxon>Prymnesiophyceae</taxon>
        <taxon>Coccolithales</taxon>
        <taxon>Calcidiscaceae</taxon>
        <taxon>Calcidiscus</taxon>
    </lineage>
</organism>
<dbReference type="SUPFAM" id="SSF50978">
    <property type="entry name" value="WD40 repeat-like"/>
    <property type="match status" value="1"/>
</dbReference>